<gene>
    <name evidence="1" type="ORF">WG66_8789</name>
</gene>
<accession>A0A0W0FQM4</accession>
<name>A0A0W0FQM4_MONRR</name>
<evidence type="ECO:0000313" key="1">
    <source>
        <dbReference type="EMBL" id="KTB38633.1"/>
    </source>
</evidence>
<dbReference type="Proteomes" id="UP000054988">
    <property type="component" value="Unassembled WGS sequence"/>
</dbReference>
<proteinExistence type="predicted"/>
<organism evidence="1 2">
    <name type="scientific">Moniliophthora roreri</name>
    <name type="common">Frosty pod rot fungus</name>
    <name type="synonym">Monilia roreri</name>
    <dbReference type="NCBI Taxonomy" id="221103"/>
    <lineage>
        <taxon>Eukaryota</taxon>
        <taxon>Fungi</taxon>
        <taxon>Dikarya</taxon>
        <taxon>Basidiomycota</taxon>
        <taxon>Agaricomycotina</taxon>
        <taxon>Agaricomycetes</taxon>
        <taxon>Agaricomycetidae</taxon>
        <taxon>Agaricales</taxon>
        <taxon>Marasmiineae</taxon>
        <taxon>Marasmiaceae</taxon>
        <taxon>Moniliophthora</taxon>
    </lineage>
</organism>
<sequence length="34" mass="3761">MPMLLLDAVVTTSIYNLSKNKTSGKLPKDNLQKV</sequence>
<evidence type="ECO:0000313" key="2">
    <source>
        <dbReference type="Proteomes" id="UP000054988"/>
    </source>
</evidence>
<protein>
    <submittedName>
        <fullName evidence="1">Uncharacterized protein</fullName>
    </submittedName>
</protein>
<dbReference type="EMBL" id="LATX01001741">
    <property type="protein sequence ID" value="KTB38633.1"/>
    <property type="molecule type" value="Genomic_DNA"/>
</dbReference>
<comment type="caution">
    <text evidence="1">The sequence shown here is derived from an EMBL/GenBank/DDBJ whole genome shotgun (WGS) entry which is preliminary data.</text>
</comment>
<dbReference type="AlphaFoldDB" id="A0A0W0FQM4"/>
<reference evidence="1 2" key="1">
    <citation type="submission" date="2015-12" db="EMBL/GenBank/DDBJ databases">
        <title>Draft genome sequence of Moniliophthora roreri, the causal agent of frosty pod rot of cacao.</title>
        <authorList>
            <person name="Aime M.C."/>
            <person name="Diaz-Valderrama J.R."/>
            <person name="Kijpornyongpan T."/>
            <person name="Phillips-Mora W."/>
        </authorList>
    </citation>
    <scope>NUCLEOTIDE SEQUENCE [LARGE SCALE GENOMIC DNA]</scope>
    <source>
        <strain evidence="1 2">MCA 2952</strain>
    </source>
</reference>